<feature type="non-terminal residue" evidence="1">
    <location>
        <position position="1"/>
    </location>
</feature>
<organism evidence="1 2">
    <name type="scientific">Trifolium medium</name>
    <dbReference type="NCBI Taxonomy" id="97028"/>
    <lineage>
        <taxon>Eukaryota</taxon>
        <taxon>Viridiplantae</taxon>
        <taxon>Streptophyta</taxon>
        <taxon>Embryophyta</taxon>
        <taxon>Tracheophyta</taxon>
        <taxon>Spermatophyta</taxon>
        <taxon>Magnoliopsida</taxon>
        <taxon>eudicotyledons</taxon>
        <taxon>Gunneridae</taxon>
        <taxon>Pentapetalae</taxon>
        <taxon>rosids</taxon>
        <taxon>fabids</taxon>
        <taxon>Fabales</taxon>
        <taxon>Fabaceae</taxon>
        <taxon>Papilionoideae</taxon>
        <taxon>50 kb inversion clade</taxon>
        <taxon>NPAAA clade</taxon>
        <taxon>Hologalegina</taxon>
        <taxon>IRL clade</taxon>
        <taxon>Trifolieae</taxon>
        <taxon>Trifolium</taxon>
    </lineage>
</organism>
<sequence length="46" mass="4666">LLRGFGLLPPSSTADGIFSVAIAAVFMELKIPGPLIPVLDPSSAAD</sequence>
<name>A0A392UKY5_9FABA</name>
<evidence type="ECO:0000313" key="1">
    <source>
        <dbReference type="EMBL" id="MCI73548.1"/>
    </source>
</evidence>
<reference evidence="1 2" key="1">
    <citation type="journal article" date="2018" name="Front. Plant Sci.">
        <title>Red Clover (Trifolium pratense) and Zigzag Clover (T. medium) - A Picture of Genomic Similarities and Differences.</title>
        <authorList>
            <person name="Dluhosova J."/>
            <person name="Istvanek J."/>
            <person name="Nedelnik J."/>
            <person name="Repkova J."/>
        </authorList>
    </citation>
    <scope>NUCLEOTIDE SEQUENCE [LARGE SCALE GENOMIC DNA]</scope>
    <source>
        <strain evidence="2">cv. 10/8</strain>
        <tissue evidence="1">Leaf</tissue>
    </source>
</reference>
<keyword evidence="2" id="KW-1185">Reference proteome</keyword>
<evidence type="ECO:0000313" key="2">
    <source>
        <dbReference type="Proteomes" id="UP000265520"/>
    </source>
</evidence>
<dbReference type="Proteomes" id="UP000265520">
    <property type="component" value="Unassembled WGS sequence"/>
</dbReference>
<protein>
    <submittedName>
        <fullName evidence="1">Uncharacterized protein</fullName>
    </submittedName>
</protein>
<dbReference type="EMBL" id="LXQA010840915">
    <property type="protein sequence ID" value="MCI73548.1"/>
    <property type="molecule type" value="Genomic_DNA"/>
</dbReference>
<accession>A0A392UKY5</accession>
<dbReference type="AlphaFoldDB" id="A0A392UKY5"/>
<comment type="caution">
    <text evidence="1">The sequence shown here is derived from an EMBL/GenBank/DDBJ whole genome shotgun (WGS) entry which is preliminary data.</text>
</comment>
<proteinExistence type="predicted"/>